<proteinExistence type="predicted"/>
<name>A0A2W4Z5Q9_9SPHN</name>
<sequence>MGKKRRGRAENRSVQNSFTSRKPFPTPRINPATPPKSRQVMKTLVPVLCALIPFAAMIGACVTCP</sequence>
<reference evidence="3 4" key="1">
    <citation type="submission" date="2017-08" db="EMBL/GenBank/DDBJ databases">
        <title>Infants hospitalized years apart are colonized by the same room-sourced microbial strains.</title>
        <authorList>
            <person name="Brooks B."/>
            <person name="Olm M.R."/>
            <person name="Firek B.A."/>
            <person name="Baker R."/>
            <person name="Thomas B.C."/>
            <person name="Morowitz M.J."/>
            <person name="Banfield J.F."/>
        </authorList>
    </citation>
    <scope>NUCLEOTIDE SEQUENCE [LARGE SCALE GENOMIC DNA]</scope>
    <source>
        <strain evidence="3">S2_018_000_R3_119</strain>
    </source>
</reference>
<evidence type="ECO:0000313" key="4">
    <source>
        <dbReference type="Proteomes" id="UP000249555"/>
    </source>
</evidence>
<evidence type="ECO:0000256" key="1">
    <source>
        <dbReference type="SAM" id="MobiDB-lite"/>
    </source>
</evidence>
<organism evidence="3 4">
    <name type="scientific">Sphingomonas taxi</name>
    <dbReference type="NCBI Taxonomy" id="1549858"/>
    <lineage>
        <taxon>Bacteria</taxon>
        <taxon>Pseudomonadati</taxon>
        <taxon>Pseudomonadota</taxon>
        <taxon>Alphaproteobacteria</taxon>
        <taxon>Sphingomonadales</taxon>
        <taxon>Sphingomonadaceae</taxon>
        <taxon>Sphingomonas</taxon>
    </lineage>
</organism>
<evidence type="ECO:0000313" key="3">
    <source>
        <dbReference type="EMBL" id="PZO77036.1"/>
    </source>
</evidence>
<keyword evidence="2" id="KW-1133">Transmembrane helix</keyword>
<comment type="caution">
    <text evidence="3">The sequence shown here is derived from an EMBL/GenBank/DDBJ whole genome shotgun (WGS) entry which is preliminary data.</text>
</comment>
<evidence type="ECO:0000256" key="2">
    <source>
        <dbReference type="SAM" id="Phobius"/>
    </source>
</evidence>
<dbReference type="AlphaFoldDB" id="A0A2W4Z5Q9"/>
<gene>
    <name evidence="3" type="ORF">DI640_01195</name>
</gene>
<keyword evidence="2" id="KW-0472">Membrane</keyword>
<feature type="compositionally biased region" description="Pro residues" evidence="1">
    <location>
        <begin position="24"/>
        <end position="34"/>
    </location>
</feature>
<protein>
    <submittedName>
        <fullName evidence="3">Uncharacterized protein</fullName>
    </submittedName>
</protein>
<dbReference type="EMBL" id="QFMX01000001">
    <property type="protein sequence ID" value="PZO77036.1"/>
    <property type="molecule type" value="Genomic_DNA"/>
</dbReference>
<dbReference type="Proteomes" id="UP000249555">
    <property type="component" value="Unassembled WGS sequence"/>
</dbReference>
<feature type="region of interest" description="Disordered" evidence="1">
    <location>
        <begin position="1"/>
        <end position="37"/>
    </location>
</feature>
<accession>A0A2W4Z5Q9</accession>
<feature type="transmembrane region" description="Helical" evidence="2">
    <location>
        <begin position="44"/>
        <end position="62"/>
    </location>
</feature>
<keyword evidence="2" id="KW-0812">Transmembrane</keyword>